<keyword evidence="1" id="KW-1133">Transmembrane helix</keyword>
<keyword evidence="1" id="KW-0472">Membrane</keyword>
<sequence length="58" mass="6174">MFSYNADMPRFILFLLCIAFLAAAGGLVTIGMALGLVVCFALGAWVTLLLARMFSSSP</sequence>
<organism evidence="2 3">
    <name type="scientific">Paracidovorax citrulli</name>
    <name type="common">Acidovorax citrulli</name>
    <dbReference type="NCBI Taxonomy" id="80869"/>
    <lineage>
        <taxon>Bacteria</taxon>
        <taxon>Pseudomonadati</taxon>
        <taxon>Pseudomonadota</taxon>
        <taxon>Betaproteobacteria</taxon>
        <taxon>Burkholderiales</taxon>
        <taxon>Comamonadaceae</taxon>
        <taxon>Paracidovorax</taxon>
    </lineage>
</organism>
<evidence type="ECO:0000313" key="2">
    <source>
        <dbReference type="EMBL" id="WIY46690.1"/>
    </source>
</evidence>
<keyword evidence="3" id="KW-1185">Reference proteome</keyword>
<evidence type="ECO:0000313" key="3">
    <source>
        <dbReference type="Proteomes" id="UP001242732"/>
    </source>
</evidence>
<reference evidence="2 3" key="1">
    <citation type="submission" date="2023-06" db="EMBL/GenBank/DDBJ databases">
        <authorList>
            <person name="Ham H."/>
            <person name="Park D.S."/>
        </authorList>
    </citation>
    <scope>NUCLEOTIDE SEQUENCE [LARGE SCALE GENOMIC DNA]</scope>
    <source>
        <strain evidence="2 3">KACC 17005</strain>
    </source>
</reference>
<dbReference type="EMBL" id="CP127363">
    <property type="protein sequence ID" value="WIY46690.1"/>
    <property type="molecule type" value="Genomic_DNA"/>
</dbReference>
<gene>
    <name evidence="2" type="ORF">QRO08_12545</name>
</gene>
<evidence type="ECO:0000256" key="1">
    <source>
        <dbReference type="SAM" id="Phobius"/>
    </source>
</evidence>
<protein>
    <submittedName>
        <fullName evidence="2">Uncharacterized protein</fullName>
    </submittedName>
</protein>
<proteinExistence type="predicted"/>
<dbReference type="Proteomes" id="UP001242732">
    <property type="component" value="Chromosome"/>
</dbReference>
<accession>A0ABY9AIA8</accession>
<name>A0ABY9AIA8_PARCI</name>
<dbReference type="RefSeq" id="WP_157050035.1">
    <property type="nucleotide sequence ID" value="NZ_CP127363.1"/>
</dbReference>
<keyword evidence="1" id="KW-0812">Transmembrane</keyword>
<feature type="transmembrane region" description="Helical" evidence="1">
    <location>
        <begin position="34"/>
        <end position="54"/>
    </location>
</feature>